<dbReference type="EMBL" id="CABEEZ010000107">
    <property type="protein sequence ID" value="VTR43227.1"/>
    <property type="molecule type" value="Genomic_DNA"/>
</dbReference>
<evidence type="ECO:0000313" key="1">
    <source>
        <dbReference type="EMBL" id="VTR43227.1"/>
    </source>
</evidence>
<accession>A0A4U9VBK5</accession>
<reference evidence="1" key="1">
    <citation type="submission" date="2019-05" db="EMBL/GenBank/DDBJ databases">
        <authorList>
            <consortium name="Pathogen Informatics"/>
        </authorList>
    </citation>
    <scope>NUCLEOTIDE SEQUENCE [LARGE SCALE GENOMIC DNA]</scope>
    <source>
        <strain evidence="1">NCTC12965</strain>
    </source>
</reference>
<sequence length="39" mass="4904">MRMWWRRISSYYMQQAALQAFLYKTFSDMQGMSLFQMNR</sequence>
<proteinExistence type="predicted"/>
<organism evidence="1">
    <name type="scientific">Serratia fonticola</name>
    <dbReference type="NCBI Taxonomy" id="47917"/>
    <lineage>
        <taxon>Bacteria</taxon>
        <taxon>Pseudomonadati</taxon>
        <taxon>Pseudomonadota</taxon>
        <taxon>Gammaproteobacteria</taxon>
        <taxon>Enterobacterales</taxon>
        <taxon>Yersiniaceae</taxon>
        <taxon>Serratia</taxon>
    </lineage>
</organism>
<dbReference type="AlphaFoldDB" id="A0A4U9VBK5"/>
<protein>
    <submittedName>
        <fullName evidence="1">Hook-filament junction protein</fullName>
    </submittedName>
</protein>
<gene>
    <name evidence="1" type="primary">flgL_1</name>
    <name evidence="1" type="ORF">NCTC12965_04928</name>
</gene>
<name>A0A4U9VBK5_SERFO</name>